<dbReference type="OrthoDB" id="3902805at2"/>
<evidence type="ECO:0000256" key="8">
    <source>
        <dbReference type="ARBA" id="ARBA00030473"/>
    </source>
</evidence>
<evidence type="ECO:0000313" key="14">
    <source>
        <dbReference type="EMBL" id="AGA25148.1"/>
    </source>
</evidence>
<dbReference type="KEGG" id="saci:Sinac_0738"/>
<dbReference type="Proteomes" id="UP000010798">
    <property type="component" value="Chromosome"/>
</dbReference>
<dbReference type="Gene3D" id="1.50.10.10">
    <property type="match status" value="1"/>
</dbReference>
<dbReference type="InterPro" id="IPR045582">
    <property type="entry name" value="Trehalase-like_N"/>
</dbReference>
<dbReference type="GO" id="GO:0005993">
    <property type="term" value="P:trehalose catabolic process"/>
    <property type="evidence" value="ECO:0007669"/>
    <property type="project" value="UniProtKB-ARBA"/>
</dbReference>
<evidence type="ECO:0000256" key="11">
    <source>
        <dbReference type="ARBA" id="ARBA00060615"/>
    </source>
</evidence>
<keyword evidence="6" id="KW-0119">Carbohydrate metabolism</keyword>
<feature type="domain" description="Trehalase-like N-terminal" evidence="13">
    <location>
        <begin position="2"/>
        <end position="144"/>
    </location>
</feature>
<dbReference type="AlphaFoldDB" id="L0D8I6"/>
<evidence type="ECO:0000313" key="15">
    <source>
        <dbReference type="Proteomes" id="UP000010798"/>
    </source>
</evidence>
<dbReference type="InterPro" id="IPR011613">
    <property type="entry name" value="GH15-like"/>
</dbReference>
<evidence type="ECO:0000256" key="10">
    <source>
        <dbReference type="ARBA" id="ARBA00053030"/>
    </source>
</evidence>
<evidence type="ECO:0000259" key="12">
    <source>
        <dbReference type="Pfam" id="PF00723"/>
    </source>
</evidence>
<evidence type="ECO:0000256" key="2">
    <source>
        <dbReference type="ARBA" id="ARBA00006188"/>
    </source>
</evidence>
<keyword evidence="15" id="KW-1185">Reference proteome</keyword>
<dbReference type="InterPro" id="IPR008928">
    <property type="entry name" value="6-hairpin_glycosidase_sf"/>
</dbReference>
<dbReference type="Pfam" id="PF19291">
    <property type="entry name" value="TREH_N"/>
    <property type="match status" value="1"/>
</dbReference>
<dbReference type="GO" id="GO:0004555">
    <property type="term" value="F:alpha,alpha-trehalase activity"/>
    <property type="evidence" value="ECO:0007669"/>
    <property type="project" value="UniProtKB-EC"/>
</dbReference>
<evidence type="ECO:0000256" key="3">
    <source>
        <dbReference type="ARBA" id="ARBA00012757"/>
    </source>
</evidence>
<dbReference type="PANTHER" id="PTHR31616:SF0">
    <property type="entry name" value="GLUCAN 1,4-ALPHA-GLUCOSIDASE"/>
    <property type="match status" value="1"/>
</dbReference>
<dbReference type="eggNOG" id="COG3387">
    <property type="taxonomic scope" value="Bacteria"/>
</dbReference>
<dbReference type="RefSeq" id="WP_015244328.1">
    <property type="nucleotide sequence ID" value="NC_019892.1"/>
</dbReference>
<accession>L0D8I6</accession>
<comment type="pathway">
    <text evidence="11">Glycan degradation; trehalose degradation; D-glucose from alpha,alpha-trehalose: step 1/1.</text>
</comment>
<dbReference type="Pfam" id="PF00723">
    <property type="entry name" value="Glyco_hydro_15"/>
    <property type="match status" value="1"/>
</dbReference>
<evidence type="ECO:0000259" key="13">
    <source>
        <dbReference type="Pfam" id="PF19291"/>
    </source>
</evidence>
<keyword evidence="7" id="KW-0326">Glycosidase</keyword>
<evidence type="ECO:0000256" key="9">
    <source>
        <dbReference type="ARBA" id="ARBA00031637"/>
    </source>
</evidence>
<protein>
    <recommendedName>
        <fullName evidence="4">Trehalase</fullName>
        <ecNumber evidence="3">3.2.1.28</ecNumber>
    </recommendedName>
    <alternativeName>
        <fullName evidence="8">Alpha,alpha-trehalase</fullName>
    </alternativeName>
    <alternativeName>
        <fullName evidence="9">Alpha,alpha-trehalose glucohydrolase</fullName>
    </alternativeName>
</protein>
<feature type="domain" description="GH15-like" evidence="12">
    <location>
        <begin position="218"/>
        <end position="580"/>
    </location>
</feature>
<dbReference type="InterPro" id="IPR012341">
    <property type="entry name" value="6hp_glycosidase-like_sf"/>
</dbReference>
<evidence type="ECO:0000256" key="4">
    <source>
        <dbReference type="ARBA" id="ARBA00019905"/>
    </source>
</evidence>
<keyword evidence="5 14" id="KW-0378">Hydrolase</keyword>
<dbReference type="EC" id="3.2.1.28" evidence="3"/>
<evidence type="ECO:0000256" key="6">
    <source>
        <dbReference type="ARBA" id="ARBA00023277"/>
    </source>
</evidence>
<gene>
    <name evidence="14" type="ordered locus">Sinac_0738</name>
</gene>
<comment type="cofactor">
    <cofactor evidence="10">
        <name>phosphate</name>
        <dbReference type="ChEBI" id="CHEBI:43474"/>
    </cofactor>
</comment>
<dbReference type="STRING" id="886293.Sinac_0738"/>
<dbReference type="EMBL" id="CP003364">
    <property type="protein sequence ID" value="AGA25148.1"/>
    <property type="molecule type" value="Genomic_DNA"/>
</dbReference>
<comment type="catalytic activity">
    <reaction evidence="1">
        <text>alpha,alpha-trehalose + H2O = alpha-D-glucose + beta-D-glucose</text>
        <dbReference type="Rhea" id="RHEA:32675"/>
        <dbReference type="ChEBI" id="CHEBI:15377"/>
        <dbReference type="ChEBI" id="CHEBI:15903"/>
        <dbReference type="ChEBI" id="CHEBI:16551"/>
        <dbReference type="ChEBI" id="CHEBI:17925"/>
        <dbReference type="EC" id="3.2.1.28"/>
    </reaction>
</comment>
<organism evidence="14 15">
    <name type="scientific">Singulisphaera acidiphila (strain ATCC BAA-1392 / DSM 18658 / VKM B-2454 / MOB10)</name>
    <dbReference type="NCBI Taxonomy" id="886293"/>
    <lineage>
        <taxon>Bacteria</taxon>
        <taxon>Pseudomonadati</taxon>
        <taxon>Planctomycetota</taxon>
        <taxon>Planctomycetia</taxon>
        <taxon>Isosphaerales</taxon>
        <taxon>Isosphaeraceae</taxon>
        <taxon>Singulisphaera</taxon>
    </lineage>
</organism>
<dbReference type="PANTHER" id="PTHR31616">
    <property type="entry name" value="TREHALASE"/>
    <property type="match status" value="1"/>
</dbReference>
<dbReference type="FunFam" id="1.50.10.10:FF:000005">
    <property type="entry name" value="Glycosyl hydrolase, glucoamylase"/>
    <property type="match status" value="1"/>
</dbReference>
<dbReference type="HOGENOM" id="CLU_010399_2_0_0"/>
<reference evidence="14 15" key="1">
    <citation type="submission" date="2012-02" db="EMBL/GenBank/DDBJ databases">
        <title>Complete sequence of chromosome of Singulisphaera acidiphila DSM 18658.</title>
        <authorList>
            <consortium name="US DOE Joint Genome Institute (JGI-PGF)"/>
            <person name="Lucas S."/>
            <person name="Copeland A."/>
            <person name="Lapidus A."/>
            <person name="Glavina del Rio T."/>
            <person name="Dalin E."/>
            <person name="Tice H."/>
            <person name="Bruce D."/>
            <person name="Goodwin L."/>
            <person name="Pitluck S."/>
            <person name="Peters L."/>
            <person name="Ovchinnikova G."/>
            <person name="Chertkov O."/>
            <person name="Kyrpides N."/>
            <person name="Mavromatis K."/>
            <person name="Ivanova N."/>
            <person name="Brettin T."/>
            <person name="Detter J.C."/>
            <person name="Han C."/>
            <person name="Larimer F."/>
            <person name="Land M."/>
            <person name="Hauser L."/>
            <person name="Markowitz V."/>
            <person name="Cheng J.-F."/>
            <person name="Hugenholtz P."/>
            <person name="Woyke T."/>
            <person name="Wu D."/>
            <person name="Tindall B."/>
            <person name="Pomrenke H."/>
            <person name="Brambilla E."/>
            <person name="Klenk H.-P."/>
            <person name="Eisen J.A."/>
        </authorList>
    </citation>
    <scope>NUCLEOTIDE SEQUENCE [LARGE SCALE GENOMIC DNA]</scope>
    <source>
        <strain evidence="15">ATCC BAA-1392 / DSM 18658 / VKM B-2454 / MOB10</strain>
    </source>
</reference>
<evidence type="ECO:0000256" key="7">
    <source>
        <dbReference type="ARBA" id="ARBA00023295"/>
    </source>
</evidence>
<dbReference type="SUPFAM" id="SSF48208">
    <property type="entry name" value="Six-hairpin glycosidases"/>
    <property type="match status" value="1"/>
</dbReference>
<evidence type="ECO:0000256" key="1">
    <source>
        <dbReference type="ARBA" id="ARBA00001576"/>
    </source>
</evidence>
<comment type="similarity">
    <text evidence="2">Belongs to the glycosyl hydrolase 15 family.</text>
</comment>
<evidence type="ECO:0000256" key="5">
    <source>
        <dbReference type="ARBA" id="ARBA00022801"/>
    </source>
</evidence>
<sequence length="596" mass="66700">MALRIEDYALIGDCRTAALVGKNGSIDWLCVPRFDSGACFAALLGTAENGRWQIAPAEKIRRISRRYRPGTLVLETEFETDSGSVAVIDAMAMTTETPTVLRLVEGRGGRVPMRLDLSIRFDYGSIVPWVRRTDGSISAIGGPDMLRFTAGAEIRGEGLTTVADFTVADGQRIPFEATWHPSHEPCPRQVDVERAIEETTEWWGRWSQGCPDVEGDTEAVRRSLITLKALTFAPTGGIVAAPTTSLPECPGGVRNWDYRYCWIRDATFTLYSLMTSGYLEEARQWRDWLLRAVAGQPAELQIMYGLSGERRLTELELPWLPGYESSRPVRIGNAASNQFQLDVFGEVIDALYQGRRDGIAPLEEGWRVEHLLLNHLETAWTLPDEGIWEVRGERRPFTHSKVMAWVAFDRAVKSVEQFQVEGPVERWRAVRDQIHAEVCRDGFNSELNAFVQSYGTNRLDASLLMVPLVGFLPADDPRVLGTVAAIERRLMKAGFVARYETDPEVDGLPPGEGSFLPCTFWYADNLGLQGRADEARLIFDRLLAIRNDVGLLAEEYDSTTGRQLGNFPQAFSHVSLINTAHNLGRGRRPAELRRRP</sequence>
<proteinExistence type="inferred from homology"/>
<name>L0D8I6_SINAD</name>